<dbReference type="SUPFAM" id="SSF57845">
    <property type="entry name" value="B-box zinc-binding domain"/>
    <property type="match status" value="1"/>
</dbReference>
<dbReference type="Gene3D" id="2.60.120.920">
    <property type="match status" value="1"/>
</dbReference>
<keyword evidence="2" id="KW-0479">Metal-binding</keyword>
<dbReference type="OrthoDB" id="6270329at2759"/>
<dbReference type="PROSITE" id="PS00518">
    <property type="entry name" value="ZF_RING_1"/>
    <property type="match status" value="1"/>
</dbReference>
<dbReference type="InterPro" id="IPR001870">
    <property type="entry name" value="B30.2/SPRY"/>
</dbReference>
<sequence>MMAEEADFPLCALEEELTCCICLSPFDCPVTIPCGHNFCQDCLLATWEDANFSCPQCRTSFPSRPELQKNTVLSSVVEAFKLKSSKNSSAIPTEQESKAEEQESKAEEKHVVLCDACMEAEASRTCLTCMASYCEEHLRPHRDNPIFRVHKLSEPVGNLMEHICSDHHKLMELYCTNHDRLICSSCLQQAHKGCSFTSPEEQRSLKEADLKTKLELLDGKITKNETILSQMTVMQVKLKDSATSRKKTIAAEYQQVRDMLTREESEASNALDREVESGQMKIRTLMKKFSENVENMKKAKGDICRLLGQSQTQSFLQTSFTLPQAVNFEPYTPRVTLDSSKVMAAEIFPAVLKKHLTEMFGHPVAARIELLKPAVATVFLQAGAGAASSLSLTPKTSQQLEPGTPIQTSLPKPASKKRSKGTKSSDASGLTKRELSKSMEHLLDLKVHKLKEKISVLNAEIAKDIASAEKRSELMKFGVGFTFDPRTAHKRIILTEDFTKASVSDEPTNYPECPERFALCSQVLSSRGFIRGRHYWEFRLSCNNFIGVGLAYGSLDRKGPASRLGRNNMSWCLEWFNVKLSAWHSSVEVVLVNPSPKRVGVLLDCEEGRATFYNVADRAYPLHSFSIPCVEAVYPAVWAFSSGSSVTLCKLQ</sequence>
<dbReference type="SUPFAM" id="SSF49899">
    <property type="entry name" value="Concanavalin A-like lectins/glucanases"/>
    <property type="match status" value="1"/>
</dbReference>
<feature type="compositionally biased region" description="Polar residues" evidence="7">
    <location>
        <begin position="393"/>
        <end position="410"/>
    </location>
</feature>
<dbReference type="InterPro" id="IPR013320">
    <property type="entry name" value="ConA-like_dom_sf"/>
</dbReference>
<dbReference type="GeneID" id="101157185"/>
<feature type="domain" description="RING-type" evidence="8">
    <location>
        <begin position="19"/>
        <end position="58"/>
    </location>
</feature>
<evidence type="ECO:0000256" key="7">
    <source>
        <dbReference type="SAM" id="MobiDB-lite"/>
    </source>
</evidence>
<dbReference type="RefSeq" id="XP_020564737.1">
    <property type="nucleotide sequence ID" value="XM_020709078.2"/>
</dbReference>
<dbReference type="GeneTree" id="ENSGT00940000164979"/>
<dbReference type="InterPro" id="IPR051051">
    <property type="entry name" value="E3_ubiq-ligase_TRIM/RNF"/>
</dbReference>
<feature type="region of interest" description="Disordered" evidence="7">
    <location>
        <begin position="393"/>
        <end position="431"/>
    </location>
</feature>
<dbReference type="PANTHER" id="PTHR25465:SF77">
    <property type="entry name" value="E3 UBIQUITIN_ISG15 LIGASE TRIM25"/>
    <property type="match status" value="1"/>
</dbReference>
<dbReference type="Pfam" id="PF00643">
    <property type="entry name" value="zf-B_box"/>
    <property type="match status" value="1"/>
</dbReference>
<dbReference type="Gene3D" id="4.10.830.40">
    <property type="match status" value="1"/>
</dbReference>
<dbReference type="Pfam" id="PF00622">
    <property type="entry name" value="SPRY"/>
    <property type="match status" value="1"/>
</dbReference>
<dbReference type="InterPro" id="IPR001841">
    <property type="entry name" value="Znf_RING"/>
</dbReference>
<evidence type="ECO:0000256" key="1">
    <source>
        <dbReference type="ARBA" id="ARBA00022588"/>
    </source>
</evidence>
<dbReference type="Bgee" id="ENSORLG00000001822">
    <property type="expression patterns" value="Expressed in intestine and 14 other cell types or tissues"/>
</dbReference>
<dbReference type="InterPro" id="IPR013083">
    <property type="entry name" value="Znf_RING/FYVE/PHD"/>
</dbReference>
<dbReference type="GO" id="GO:0005737">
    <property type="term" value="C:cytoplasm"/>
    <property type="evidence" value="ECO:0000318"/>
    <property type="project" value="GO_Central"/>
</dbReference>
<dbReference type="CDD" id="cd16597">
    <property type="entry name" value="RING-HC_TRIM25_C-IV"/>
    <property type="match status" value="1"/>
</dbReference>
<keyword evidence="1" id="KW-0399">Innate immunity</keyword>
<dbReference type="SMART" id="SM00589">
    <property type="entry name" value="PRY"/>
    <property type="match status" value="1"/>
</dbReference>
<dbReference type="InterPro" id="IPR043136">
    <property type="entry name" value="B30.2/SPRY_sf"/>
</dbReference>
<dbReference type="InterPro" id="IPR000315">
    <property type="entry name" value="Znf_B-box"/>
</dbReference>
<dbReference type="Pfam" id="PF13445">
    <property type="entry name" value="zf-RING_UBOX"/>
    <property type="match status" value="1"/>
</dbReference>
<dbReference type="Ensembl" id="ENSORLT00000038292.1">
    <property type="protein sequence ID" value="ENSORLP00000033773.1"/>
    <property type="gene ID" value="ENSORLG00000001822.2"/>
</dbReference>
<dbReference type="InterPro" id="IPR006574">
    <property type="entry name" value="PRY"/>
</dbReference>
<evidence type="ECO:0000313" key="11">
    <source>
        <dbReference type="Proteomes" id="UP000001038"/>
    </source>
</evidence>
<gene>
    <name evidence="10" type="primary">LOC101157185</name>
</gene>
<evidence type="ECO:0000259" key="9">
    <source>
        <dbReference type="PROSITE" id="PS50188"/>
    </source>
</evidence>
<dbReference type="SMART" id="SM00184">
    <property type="entry name" value="RING"/>
    <property type="match status" value="1"/>
</dbReference>
<dbReference type="Proteomes" id="UP000001038">
    <property type="component" value="Chromosome 1"/>
</dbReference>
<dbReference type="PRINTS" id="PR01407">
    <property type="entry name" value="BUTYPHLNCDUF"/>
</dbReference>
<dbReference type="Gene3D" id="3.30.40.10">
    <property type="entry name" value="Zinc/RING finger domain, C3HC4 (zinc finger)"/>
    <property type="match status" value="1"/>
</dbReference>
<organism evidence="10 11">
    <name type="scientific">Oryzias latipes</name>
    <name type="common">Japanese rice fish</name>
    <name type="synonym">Japanese killifish</name>
    <dbReference type="NCBI Taxonomy" id="8090"/>
    <lineage>
        <taxon>Eukaryota</taxon>
        <taxon>Metazoa</taxon>
        <taxon>Chordata</taxon>
        <taxon>Craniata</taxon>
        <taxon>Vertebrata</taxon>
        <taxon>Euteleostomi</taxon>
        <taxon>Actinopterygii</taxon>
        <taxon>Neopterygii</taxon>
        <taxon>Teleostei</taxon>
        <taxon>Neoteleostei</taxon>
        <taxon>Acanthomorphata</taxon>
        <taxon>Ovalentaria</taxon>
        <taxon>Atherinomorphae</taxon>
        <taxon>Beloniformes</taxon>
        <taxon>Adrianichthyidae</taxon>
        <taxon>Oryziinae</taxon>
        <taxon>Oryzias</taxon>
    </lineage>
</organism>
<evidence type="ECO:0000256" key="3">
    <source>
        <dbReference type="ARBA" id="ARBA00022771"/>
    </source>
</evidence>
<dbReference type="Pfam" id="PF13765">
    <property type="entry name" value="PRY"/>
    <property type="match status" value="1"/>
</dbReference>
<dbReference type="PROSITE" id="PS50089">
    <property type="entry name" value="ZF_RING_2"/>
    <property type="match status" value="1"/>
</dbReference>
<reference evidence="10" key="2">
    <citation type="submission" date="2025-08" db="UniProtKB">
        <authorList>
            <consortium name="Ensembl"/>
        </authorList>
    </citation>
    <scope>IDENTIFICATION</scope>
    <source>
        <strain evidence="10">Hd-rR</strain>
    </source>
</reference>
<dbReference type="InterPro" id="IPR003877">
    <property type="entry name" value="SPRY_dom"/>
</dbReference>
<evidence type="ECO:0000256" key="4">
    <source>
        <dbReference type="ARBA" id="ARBA00022833"/>
    </source>
</evidence>
<dbReference type="CDD" id="cd19769">
    <property type="entry name" value="Bbox2_TRIM16-like"/>
    <property type="match status" value="1"/>
</dbReference>
<dbReference type="SUPFAM" id="SSF57850">
    <property type="entry name" value="RING/U-box"/>
    <property type="match status" value="1"/>
</dbReference>
<dbReference type="KEGG" id="ola:101157185"/>
<dbReference type="InterPro" id="IPR027370">
    <property type="entry name" value="Znf-RING_euk"/>
</dbReference>
<dbReference type="InParanoid" id="A0A3B3HPF7"/>
<protein>
    <submittedName>
        <fullName evidence="10">Tripartite motif containing 25</fullName>
    </submittedName>
</protein>
<accession>A0A3B3HPF7</accession>
<dbReference type="InterPro" id="IPR017907">
    <property type="entry name" value="Znf_RING_CS"/>
</dbReference>
<evidence type="ECO:0000259" key="8">
    <source>
        <dbReference type="PROSITE" id="PS50089"/>
    </source>
</evidence>
<feature type="domain" description="B30.2/SPRY" evidence="9">
    <location>
        <begin position="461"/>
        <end position="652"/>
    </location>
</feature>
<reference evidence="10 11" key="1">
    <citation type="journal article" date="2007" name="Nature">
        <title>The medaka draft genome and insights into vertebrate genome evolution.</title>
        <authorList>
            <person name="Kasahara M."/>
            <person name="Naruse K."/>
            <person name="Sasaki S."/>
            <person name="Nakatani Y."/>
            <person name="Qu W."/>
            <person name="Ahsan B."/>
            <person name="Yamada T."/>
            <person name="Nagayasu Y."/>
            <person name="Doi K."/>
            <person name="Kasai Y."/>
            <person name="Jindo T."/>
            <person name="Kobayashi D."/>
            <person name="Shimada A."/>
            <person name="Toyoda A."/>
            <person name="Kuroki Y."/>
            <person name="Fujiyama A."/>
            <person name="Sasaki T."/>
            <person name="Shimizu A."/>
            <person name="Asakawa S."/>
            <person name="Shimizu N."/>
            <person name="Hashimoto S."/>
            <person name="Yang J."/>
            <person name="Lee Y."/>
            <person name="Matsushima K."/>
            <person name="Sugano S."/>
            <person name="Sakaizumi M."/>
            <person name="Narita T."/>
            <person name="Ohishi K."/>
            <person name="Haga S."/>
            <person name="Ohta F."/>
            <person name="Nomoto H."/>
            <person name="Nogata K."/>
            <person name="Morishita T."/>
            <person name="Endo T."/>
            <person name="Shin-I T."/>
            <person name="Takeda H."/>
            <person name="Morishita S."/>
            <person name="Kohara Y."/>
        </authorList>
    </citation>
    <scope>NUCLEOTIDE SEQUENCE [LARGE SCALE GENOMIC DNA]</scope>
    <source>
        <strain evidence="10 11">Hd-rR</strain>
    </source>
</reference>
<keyword evidence="4" id="KW-0862">Zinc</keyword>
<dbReference type="GO" id="GO:0061630">
    <property type="term" value="F:ubiquitin protein ligase activity"/>
    <property type="evidence" value="ECO:0000318"/>
    <property type="project" value="GO_Central"/>
</dbReference>
<dbReference type="InterPro" id="IPR003879">
    <property type="entry name" value="Butyrophylin_SPRY"/>
</dbReference>
<dbReference type="Gene3D" id="3.30.160.60">
    <property type="entry name" value="Classic Zinc Finger"/>
    <property type="match status" value="1"/>
</dbReference>
<evidence type="ECO:0000256" key="2">
    <source>
        <dbReference type="ARBA" id="ARBA00022723"/>
    </source>
</evidence>
<evidence type="ECO:0000256" key="6">
    <source>
        <dbReference type="PROSITE-ProRule" id="PRU00175"/>
    </source>
</evidence>
<keyword evidence="3 6" id="KW-0863">Zinc-finger</keyword>
<dbReference type="PROSITE" id="PS50188">
    <property type="entry name" value="B302_SPRY"/>
    <property type="match status" value="1"/>
</dbReference>
<evidence type="ECO:0000313" key="10">
    <source>
        <dbReference type="Ensembl" id="ENSORLP00000033773.1"/>
    </source>
</evidence>
<keyword evidence="11" id="KW-1185">Reference proteome</keyword>
<proteinExistence type="predicted"/>
<dbReference type="GO" id="GO:0045087">
    <property type="term" value="P:innate immune response"/>
    <property type="evidence" value="ECO:0000318"/>
    <property type="project" value="GO_Central"/>
</dbReference>
<dbReference type="GO" id="GO:0008270">
    <property type="term" value="F:zinc ion binding"/>
    <property type="evidence" value="ECO:0007669"/>
    <property type="project" value="UniProtKB-KW"/>
</dbReference>
<keyword evidence="5" id="KW-0391">Immunity</keyword>
<evidence type="ECO:0000256" key="5">
    <source>
        <dbReference type="ARBA" id="ARBA00022859"/>
    </source>
</evidence>
<dbReference type="SMART" id="SM00449">
    <property type="entry name" value="SPRY"/>
    <property type="match status" value="1"/>
</dbReference>
<dbReference type="AlphaFoldDB" id="A0A3B3HPF7"/>
<name>A0A3B3HPF7_ORYLA</name>
<dbReference type="PANTHER" id="PTHR25465">
    <property type="entry name" value="B-BOX DOMAIN CONTAINING"/>
    <property type="match status" value="1"/>
</dbReference>
<dbReference type="RefSeq" id="XP_011483523.1">
    <property type="nucleotide sequence ID" value="XM_011485221.2"/>
</dbReference>
<dbReference type="STRING" id="8090.ENSORLP00000033773"/>
<reference evidence="10" key="3">
    <citation type="submission" date="2025-09" db="UniProtKB">
        <authorList>
            <consortium name="Ensembl"/>
        </authorList>
    </citation>
    <scope>IDENTIFICATION</scope>
    <source>
        <strain evidence="10">Hd-rR</strain>
    </source>
</reference>